<dbReference type="NCBIfam" id="TIGR00084">
    <property type="entry name" value="ruvA"/>
    <property type="match status" value="1"/>
</dbReference>
<dbReference type="Gene3D" id="1.10.150.20">
    <property type="entry name" value="5' to 3' exonuclease, C-terminal subdomain"/>
    <property type="match status" value="1"/>
</dbReference>
<evidence type="ECO:0000256" key="4">
    <source>
        <dbReference type="ARBA" id="ARBA00023172"/>
    </source>
</evidence>
<comment type="function">
    <text evidence="6">The RuvA-RuvB-RuvC complex processes Holliday junction (HJ) DNA during genetic recombination and DNA repair, while the RuvA-RuvB complex plays an important role in the rescue of blocked DNA replication forks via replication fork reversal (RFR). RuvA specifically binds to HJ cruciform DNA, conferring on it an open structure. The RuvB hexamer acts as an ATP-dependent pump, pulling dsDNA into and through the RuvAB complex. HJ branch migration allows RuvC to scan DNA until it finds its consensus sequence, where it cleaves and resolves the cruciform DNA.</text>
</comment>
<dbReference type="GO" id="GO:0016787">
    <property type="term" value="F:hydrolase activity"/>
    <property type="evidence" value="ECO:0007669"/>
    <property type="project" value="UniProtKB-KW"/>
</dbReference>
<comment type="subunit">
    <text evidence="6">Homotetramer. Forms an RuvA(8)-RuvB(12)-Holliday junction (HJ) complex. HJ DNA is sandwiched between 2 RuvA tetramers; dsDNA enters through RuvA and exits via RuvB. An RuvB hexamer assembles on each DNA strand where it exits the tetramer. Each RuvB hexamer is contacted by two RuvA subunits (via domain III) on 2 adjacent RuvB subunits; this complex drives branch migration. In the full resolvosome a probable DNA-RuvA(4)-RuvB(12)-RuvC(2) complex forms which resolves the HJ.</text>
</comment>
<dbReference type="SMART" id="SM00278">
    <property type="entry name" value="HhH1"/>
    <property type="match status" value="2"/>
</dbReference>
<keyword evidence="5 6" id="KW-0234">DNA repair</keyword>
<dbReference type="SUPFAM" id="SSF47781">
    <property type="entry name" value="RuvA domain 2-like"/>
    <property type="match status" value="1"/>
</dbReference>
<reference evidence="8" key="1">
    <citation type="submission" date="2023-06" db="EMBL/GenBank/DDBJ databases">
        <title>Cytophagales bacterium Strain LB-30, isolated from soil.</title>
        <authorList>
            <person name="Liu B."/>
        </authorList>
    </citation>
    <scope>NUCLEOTIDE SEQUENCE</scope>
    <source>
        <strain evidence="8">LB-30</strain>
    </source>
</reference>
<feature type="region of interest" description="Domain III" evidence="6">
    <location>
        <begin position="147"/>
        <end position="195"/>
    </location>
</feature>
<keyword evidence="4 6" id="KW-0233">DNA recombination</keyword>
<dbReference type="CDD" id="cd14332">
    <property type="entry name" value="UBA_RuvA_C"/>
    <property type="match status" value="1"/>
</dbReference>
<evidence type="ECO:0000256" key="1">
    <source>
        <dbReference type="ARBA" id="ARBA00022490"/>
    </source>
</evidence>
<evidence type="ECO:0000256" key="6">
    <source>
        <dbReference type="HAMAP-Rule" id="MF_00031"/>
    </source>
</evidence>
<feature type="domain" description="Helix-hairpin-helix DNA-binding motif class 1" evidence="7">
    <location>
        <begin position="107"/>
        <end position="126"/>
    </location>
</feature>
<dbReference type="InterPro" id="IPR010994">
    <property type="entry name" value="RuvA_2-like"/>
</dbReference>
<dbReference type="SUPFAM" id="SSF46929">
    <property type="entry name" value="DNA helicase RuvA subunit, C-terminal domain"/>
    <property type="match status" value="1"/>
</dbReference>
<dbReference type="Gene3D" id="2.40.50.140">
    <property type="entry name" value="Nucleic acid-binding proteins"/>
    <property type="match status" value="1"/>
</dbReference>
<evidence type="ECO:0000313" key="8">
    <source>
        <dbReference type="EMBL" id="MDN4164693.1"/>
    </source>
</evidence>
<comment type="similarity">
    <text evidence="6">Belongs to the RuvA family.</text>
</comment>
<dbReference type="InterPro" id="IPR011114">
    <property type="entry name" value="RuvA_C"/>
</dbReference>
<name>A0ABT8F2U0_9BACT</name>
<evidence type="ECO:0000313" key="9">
    <source>
        <dbReference type="Proteomes" id="UP001168552"/>
    </source>
</evidence>
<proteinExistence type="inferred from homology"/>
<comment type="domain">
    <text evidence="6">Has three domains with a flexible linker between the domains II and III and assumes an 'L' shape. Domain III is highly mobile and contacts RuvB.</text>
</comment>
<evidence type="ECO:0000259" key="7">
    <source>
        <dbReference type="SMART" id="SM00278"/>
    </source>
</evidence>
<dbReference type="InterPro" id="IPR000085">
    <property type="entry name" value="RuvA"/>
</dbReference>
<gene>
    <name evidence="6 8" type="primary">ruvA</name>
    <name evidence="8" type="ORF">QWY31_04220</name>
</gene>
<sequence>MIAYLEGKLAYKDPTYVIIDVGGIGYQVKISLHTYALVKSEEKIRLQTYLHIKEDSHTLYGFYDTEEKSLFSSLISVSGVGPSTALMMLSSLHPSEIRQAILAEDVRTIQSIKGIGAKSAQRLILELKDKMKKGDGDMLAMSAKPQHALREEALAALLTLGYNKAVAEKAIDGILKRATAELKVEELIRQVLKSA</sequence>
<comment type="subcellular location">
    <subcellularLocation>
        <location evidence="6">Cytoplasm</location>
    </subcellularLocation>
</comment>
<keyword evidence="2 6" id="KW-0227">DNA damage</keyword>
<evidence type="ECO:0000256" key="5">
    <source>
        <dbReference type="ARBA" id="ARBA00023204"/>
    </source>
</evidence>
<dbReference type="Pfam" id="PF01330">
    <property type="entry name" value="RuvA_N"/>
    <property type="match status" value="1"/>
</dbReference>
<dbReference type="GO" id="GO:0003678">
    <property type="term" value="F:DNA helicase activity"/>
    <property type="evidence" value="ECO:0007669"/>
    <property type="project" value="UniProtKB-EC"/>
</dbReference>
<comment type="caution">
    <text evidence="8">The sequence shown here is derived from an EMBL/GenBank/DDBJ whole genome shotgun (WGS) entry which is preliminary data.</text>
</comment>
<dbReference type="SUPFAM" id="SSF50249">
    <property type="entry name" value="Nucleic acid-binding proteins"/>
    <property type="match status" value="1"/>
</dbReference>
<dbReference type="Proteomes" id="UP001168552">
    <property type="component" value="Unassembled WGS sequence"/>
</dbReference>
<keyword evidence="1 6" id="KW-0963">Cytoplasm</keyword>
<comment type="caution">
    <text evidence="6">Lacks conserved residue(s) required for the propagation of feature annotation.</text>
</comment>
<organism evidence="8 9">
    <name type="scientific">Shiella aurantiaca</name>
    <dbReference type="NCBI Taxonomy" id="3058365"/>
    <lineage>
        <taxon>Bacteria</taxon>
        <taxon>Pseudomonadati</taxon>
        <taxon>Bacteroidota</taxon>
        <taxon>Cytophagia</taxon>
        <taxon>Cytophagales</taxon>
        <taxon>Shiellaceae</taxon>
        <taxon>Shiella</taxon>
    </lineage>
</organism>
<dbReference type="InterPro" id="IPR036267">
    <property type="entry name" value="RuvA_C_sf"/>
</dbReference>
<accession>A0ABT8F2U0</accession>
<dbReference type="Pfam" id="PF07499">
    <property type="entry name" value="RuvA_C"/>
    <property type="match status" value="1"/>
</dbReference>
<protein>
    <recommendedName>
        <fullName evidence="6">Holliday junction branch migration complex subunit RuvA</fullName>
    </recommendedName>
</protein>
<feature type="region of interest" description="Domain II" evidence="6">
    <location>
        <begin position="64"/>
        <end position="141"/>
    </location>
</feature>
<keyword evidence="9" id="KW-1185">Reference proteome</keyword>
<dbReference type="InterPro" id="IPR012340">
    <property type="entry name" value="NA-bd_OB-fold"/>
</dbReference>
<dbReference type="RefSeq" id="WP_320003220.1">
    <property type="nucleotide sequence ID" value="NZ_JAUHJS010000002.1"/>
</dbReference>
<dbReference type="InterPro" id="IPR013849">
    <property type="entry name" value="DNA_helicase_Holl-junc_RuvA_I"/>
</dbReference>
<dbReference type="Gene3D" id="1.10.8.10">
    <property type="entry name" value="DNA helicase RuvA subunit, C-terminal domain"/>
    <property type="match status" value="1"/>
</dbReference>
<evidence type="ECO:0000256" key="2">
    <source>
        <dbReference type="ARBA" id="ARBA00022763"/>
    </source>
</evidence>
<keyword evidence="8" id="KW-0378">Hydrolase</keyword>
<keyword evidence="3 6" id="KW-0238">DNA-binding</keyword>
<dbReference type="HAMAP" id="MF_00031">
    <property type="entry name" value="DNA_HJ_migration_RuvA"/>
    <property type="match status" value="1"/>
</dbReference>
<dbReference type="InterPro" id="IPR003583">
    <property type="entry name" value="Hlx-hairpin-Hlx_DNA-bd_motif"/>
</dbReference>
<dbReference type="Pfam" id="PF14520">
    <property type="entry name" value="HHH_5"/>
    <property type="match status" value="1"/>
</dbReference>
<dbReference type="EMBL" id="JAUHJS010000002">
    <property type="protein sequence ID" value="MDN4164693.1"/>
    <property type="molecule type" value="Genomic_DNA"/>
</dbReference>
<feature type="domain" description="Helix-hairpin-helix DNA-binding motif class 1" evidence="7">
    <location>
        <begin position="72"/>
        <end position="91"/>
    </location>
</feature>
<evidence type="ECO:0000256" key="3">
    <source>
        <dbReference type="ARBA" id="ARBA00023125"/>
    </source>
</evidence>